<dbReference type="Proteomes" id="UP000321570">
    <property type="component" value="Unassembled WGS sequence"/>
</dbReference>
<protein>
    <submittedName>
        <fullName evidence="2">Uncharacterized protein</fullName>
    </submittedName>
</protein>
<reference evidence="2 3" key="1">
    <citation type="submission" date="2019-07" db="EMBL/GenBank/DDBJ databases">
        <authorList>
            <person name="Jastrzebski P J."/>
            <person name="Paukszto L."/>
            <person name="Jastrzebski P J."/>
        </authorList>
    </citation>
    <scope>NUCLEOTIDE SEQUENCE [LARGE SCALE GENOMIC DNA]</scope>
    <source>
        <strain evidence="2 3">WMS-il1</strain>
    </source>
</reference>
<evidence type="ECO:0000313" key="3">
    <source>
        <dbReference type="Proteomes" id="UP000321570"/>
    </source>
</evidence>
<sequence length="208" mass="23689">VSSAPSPHSNKHPAAAESPDPGAVEDVTKNVPEFIHNPKSYKFYKSWKLPPGKYEHYSKFVFSKQFDELSYFETVQVMEETFGQNFSLFNARFNYLKLATEHDENLYDFSGIMNFRCGKFSFGTLTEEQSRCLIFTSVPQTKPRLPQRTSPLKLLEEKPNVKLQEMVKEGIKMTCLTCDSTLIDSNAKRTRPVQKISASVSHSAKFVA</sequence>
<keyword evidence="3" id="KW-1185">Reference proteome</keyword>
<proteinExistence type="predicted"/>
<dbReference type="AlphaFoldDB" id="A0A564Z9Q1"/>
<evidence type="ECO:0000313" key="2">
    <source>
        <dbReference type="EMBL" id="VUZ56069.1"/>
    </source>
</evidence>
<dbReference type="EMBL" id="CABIJS010000698">
    <property type="protein sequence ID" value="VUZ56069.1"/>
    <property type="molecule type" value="Genomic_DNA"/>
</dbReference>
<gene>
    <name evidence="2" type="ORF">WMSIL1_LOCUS13825</name>
</gene>
<evidence type="ECO:0000256" key="1">
    <source>
        <dbReference type="SAM" id="MobiDB-lite"/>
    </source>
</evidence>
<accession>A0A564Z9Q1</accession>
<organism evidence="2 3">
    <name type="scientific">Hymenolepis diminuta</name>
    <name type="common">Rat tapeworm</name>
    <dbReference type="NCBI Taxonomy" id="6216"/>
    <lineage>
        <taxon>Eukaryota</taxon>
        <taxon>Metazoa</taxon>
        <taxon>Spiralia</taxon>
        <taxon>Lophotrochozoa</taxon>
        <taxon>Platyhelminthes</taxon>
        <taxon>Cestoda</taxon>
        <taxon>Eucestoda</taxon>
        <taxon>Cyclophyllidea</taxon>
        <taxon>Hymenolepididae</taxon>
        <taxon>Hymenolepis</taxon>
    </lineage>
</organism>
<feature type="region of interest" description="Disordered" evidence="1">
    <location>
        <begin position="1"/>
        <end position="27"/>
    </location>
</feature>
<name>A0A564Z9Q1_HYMDI</name>
<feature type="non-terminal residue" evidence="2">
    <location>
        <position position="1"/>
    </location>
</feature>